<feature type="domain" description="DUF362" evidence="1">
    <location>
        <begin position="2"/>
        <end position="190"/>
    </location>
</feature>
<proteinExistence type="predicted"/>
<dbReference type="AlphaFoldDB" id="A0A0F9FL31"/>
<organism evidence="2">
    <name type="scientific">marine sediment metagenome</name>
    <dbReference type="NCBI Taxonomy" id="412755"/>
    <lineage>
        <taxon>unclassified sequences</taxon>
        <taxon>metagenomes</taxon>
        <taxon>ecological metagenomes</taxon>
    </lineage>
</organism>
<dbReference type="EMBL" id="LAZR01020956">
    <property type="protein sequence ID" value="KKL86993.1"/>
    <property type="molecule type" value="Genomic_DNA"/>
</dbReference>
<reference evidence="2" key="1">
    <citation type="journal article" date="2015" name="Nature">
        <title>Complex archaea that bridge the gap between prokaryotes and eukaryotes.</title>
        <authorList>
            <person name="Spang A."/>
            <person name="Saw J.H."/>
            <person name="Jorgensen S.L."/>
            <person name="Zaremba-Niedzwiedzka K."/>
            <person name="Martijn J."/>
            <person name="Lind A.E."/>
            <person name="van Eijk R."/>
            <person name="Schleper C."/>
            <person name="Guy L."/>
            <person name="Ettema T.J."/>
        </authorList>
    </citation>
    <scope>NUCLEOTIDE SEQUENCE</scope>
</reference>
<dbReference type="InterPro" id="IPR007160">
    <property type="entry name" value="DUF362"/>
</dbReference>
<gene>
    <name evidence="2" type="ORF">LCGC14_1939160</name>
</gene>
<protein>
    <recommendedName>
        <fullName evidence="1">DUF362 domain-containing protein</fullName>
    </recommendedName>
</protein>
<evidence type="ECO:0000313" key="2">
    <source>
        <dbReference type="EMBL" id="KKL86993.1"/>
    </source>
</evidence>
<sequence length="345" mass="37975">MLKPNISDTGALFSTSPSVTWAVAKTFSQYGCKVLIGEDPSIHVKEEIAYTEYGLYELAEQAKARVVSLRYGPHSKVKVPGGGFFSEIQLSSFAIEADLVVSLAAMKSANITTVTLGLKNMKGLVKPSWKRKFHSGNLNQGIVDLNKIIKKRLTIIDATFGKDTSARVCYPVGLLMASRDPVAADAVCTRIMGFDPHKIEHIRFAQEAGLGTLDLENIDIVGERMENWTGKFCFSSPKNPFELVKKTRGKIKIIQGNPCSACLNELGESLALCENQLEDFKDLIILVGPEAKPHLSCRNLILFGNCLKKYKDKGIYVAGCPPTEYEPAKTDSLKEVLSKILDKRE</sequence>
<accession>A0A0F9FL31</accession>
<name>A0A0F9FL31_9ZZZZ</name>
<comment type="caution">
    <text evidence="2">The sequence shown here is derived from an EMBL/GenBank/DDBJ whole genome shotgun (WGS) entry which is preliminary data.</text>
</comment>
<dbReference type="Pfam" id="PF04015">
    <property type="entry name" value="DUF362"/>
    <property type="match status" value="1"/>
</dbReference>
<evidence type="ECO:0000259" key="1">
    <source>
        <dbReference type="Pfam" id="PF04015"/>
    </source>
</evidence>